<keyword evidence="2" id="KW-1185">Reference proteome</keyword>
<comment type="caution">
    <text evidence="1">The sequence shown here is derived from an EMBL/GenBank/DDBJ whole genome shotgun (WGS) entry which is preliminary data.</text>
</comment>
<dbReference type="Proteomes" id="UP000714380">
    <property type="component" value="Unassembled WGS sequence"/>
</dbReference>
<gene>
    <name evidence="1" type="ORF">I9W95_05025</name>
</gene>
<dbReference type="RefSeq" id="WP_225672486.1">
    <property type="nucleotide sequence ID" value="NZ_JAEDAH010000020.1"/>
</dbReference>
<protein>
    <recommendedName>
        <fullName evidence="3">Restriction endonuclease</fullName>
    </recommendedName>
</protein>
<dbReference type="EMBL" id="JAEDAH010000020">
    <property type="protein sequence ID" value="MCA6062965.1"/>
    <property type="molecule type" value="Genomic_DNA"/>
</dbReference>
<evidence type="ECO:0008006" key="3">
    <source>
        <dbReference type="Google" id="ProtNLM"/>
    </source>
</evidence>
<organism evidence="1 2">
    <name type="scientific">Thalassolituus marinus</name>
    <dbReference type="NCBI Taxonomy" id="671053"/>
    <lineage>
        <taxon>Bacteria</taxon>
        <taxon>Pseudomonadati</taxon>
        <taxon>Pseudomonadota</taxon>
        <taxon>Gammaproteobacteria</taxon>
        <taxon>Oceanospirillales</taxon>
        <taxon>Oceanospirillaceae</taxon>
        <taxon>Thalassolituus</taxon>
    </lineage>
</organism>
<accession>A0ABS7ZMN6</accession>
<reference evidence="1 2" key="1">
    <citation type="submission" date="2020-12" db="EMBL/GenBank/DDBJ databases">
        <title>Novel Thalassolituus-related marine hydrocarbonoclastic bacteria mediated algae-derived hydrocarbons mineralization in twilight zone of the northern South China Sea.</title>
        <authorList>
            <person name="Dong C."/>
        </authorList>
    </citation>
    <scope>NUCLEOTIDE SEQUENCE [LARGE SCALE GENOMIC DNA]</scope>
    <source>
        <strain evidence="1 2">IMCC1826</strain>
    </source>
</reference>
<sequence>MNQGRTDQCLKSINSLAISFQRYPFKYLLESDIQCDLFGRLRLEINEKISVPSSSESDYTLDLINSEYLDRFDLCCLNADVIESMSESDFQPNGKYDEYIYHLPVLLAIELKYIKGKYRQKGDFQKFLNDADKIRNSKFRSKVSSSLCICFIQDESVFSYHKSTYGNCVFTEVDSISELDNLYVVTPSSVYCVVKM</sequence>
<evidence type="ECO:0000313" key="1">
    <source>
        <dbReference type="EMBL" id="MCA6062965.1"/>
    </source>
</evidence>
<proteinExistence type="predicted"/>
<evidence type="ECO:0000313" key="2">
    <source>
        <dbReference type="Proteomes" id="UP000714380"/>
    </source>
</evidence>
<name>A0ABS7ZMN6_9GAMM</name>